<feature type="compositionally biased region" description="Low complexity" evidence="4">
    <location>
        <begin position="85"/>
        <end position="95"/>
    </location>
</feature>
<evidence type="ECO:0000313" key="6">
    <source>
        <dbReference type="Proteomes" id="UP000557566"/>
    </source>
</evidence>
<keyword evidence="3" id="KW-0539">Nucleus</keyword>
<gene>
    <name evidence="5" type="ORF">G6O67_001507</name>
</gene>
<comment type="subcellular location">
    <subcellularLocation>
        <location evidence="3">Nucleus</location>
    </subcellularLocation>
</comment>
<evidence type="ECO:0000313" key="5">
    <source>
        <dbReference type="EMBL" id="KAF4512356.1"/>
    </source>
</evidence>
<feature type="compositionally biased region" description="Basic residues" evidence="4">
    <location>
        <begin position="118"/>
        <end position="129"/>
    </location>
</feature>
<organism evidence="5 6">
    <name type="scientific">Ophiocordyceps sinensis</name>
    <dbReference type="NCBI Taxonomy" id="72228"/>
    <lineage>
        <taxon>Eukaryota</taxon>
        <taxon>Fungi</taxon>
        <taxon>Dikarya</taxon>
        <taxon>Ascomycota</taxon>
        <taxon>Pezizomycotina</taxon>
        <taxon>Sordariomycetes</taxon>
        <taxon>Hypocreomycetidae</taxon>
        <taxon>Hypocreales</taxon>
        <taxon>Ophiocordycipitaceae</taxon>
        <taxon>Ophiocordyceps</taxon>
    </lineage>
</organism>
<dbReference type="PANTHER" id="PTHR20835:SF0">
    <property type="entry name" value="E3 UBIQUITIN-PROTEIN LIGASE PPP1R11"/>
    <property type="match status" value="1"/>
</dbReference>
<dbReference type="OrthoDB" id="307488at2759"/>
<dbReference type="GO" id="GO:0005634">
    <property type="term" value="C:nucleus"/>
    <property type="evidence" value="ECO:0007669"/>
    <property type="project" value="UniProtKB-SubCell"/>
</dbReference>
<dbReference type="Proteomes" id="UP000557566">
    <property type="component" value="Unassembled WGS sequence"/>
</dbReference>
<feature type="compositionally biased region" description="Basic and acidic residues" evidence="4">
    <location>
        <begin position="101"/>
        <end position="113"/>
    </location>
</feature>
<feature type="compositionally biased region" description="Basic and acidic residues" evidence="4">
    <location>
        <begin position="22"/>
        <end position="32"/>
    </location>
</feature>
<protein>
    <recommendedName>
        <fullName evidence="3">Type 1 phosphatases regulator</fullName>
    </recommendedName>
</protein>
<sequence length="154" mass="16757">MTDRQSQQAAPTASQTTTQRAAEPERRTETPRTLRLRGASHANGRSVQWVEDVVDNEGLGRKSSKVCCIYHKPKTADESSDESSDSSSSDSSSSDSDSDSVADRGNRDGDKKVPACGHSHHGRGRGRGKKPGEKQRRPPSPNAYEKVPKPKTKE</sequence>
<comment type="function">
    <text evidence="1 3">Regulator of type 1 phosphatases which maintains protein phosphatase activity under strict control.</text>
</comment>
<evidence type="ECO:0000256" key="1">
    <source>
        <dbReference type="ARBA" id="ARBA00003401"/>
    </source>
</evidence>
<dbReference type="EMBL" id="JAAVMX010000002">
    <property type="protein sequence ID" value="KAF4512356.1"/>
    <property type="molecule type" value="Genomic_DNA"/>
</dbReference>
<reference evidence="5 6" key="1">
    <citation type="journal article" date="2020" name="Genome Biol. Evol.">
        <title>A new high-quality draft genome assembly of the Chinese cordyceps Ophiocordyceps sinensis.</title>
        <authorList>
            <person name="Shu R."/>
            <person name="Zhang J."/>
            <person name="Meng Q."/>
            <person name="Zhang H."/>
            <person name="Zhou G."/>
            <person name="Li M."/>
            <person name="Wu P."/>
            <person name="Zhao Y."/>
            <person name="Chen C."/>
            <person name="Qin Q."/>
        </authorList>
    </citation>
    <scope>NUCLEOTIDE SEQUENCE [LARGE SCALE GENOMIC DNA]</scope>
    <source>
        <strain evidence="5 6">IOZ07</strain>
    </source>
</reference>
<comment type="similarity">
    <text evidence="2 3">Belongs to the YPI1 family.</text>
</comment>
<feature type="compositionally biased region" description="Low complexity" evidence="4">
    <location>
        <begin position="1"/>
        <end position="21"/>
    </location>
</feature>
<dbReference type="Pfam" id="PF07491">
    <property type="entry name" value="PPI_Ypi1"/>
    <property type="match status" value="1"/>
</dbReference>
<dbReference type="GO" id="GO:0008157">
    <property type="term" value="F:protein phosphatase 1 binding"/>
    <property type="evidence" value="ECO:0007669"/>
    <property type="project" value="TreeGrafter"/>
</dbReference>
<evidence type="ECO:0000256" key="4">
    <source>
        <dbReference type="SAM" id="MobiDB-lite"/>
    </source>
</evidence>
<comment type="caution">
    <text evidence="5">The sequence shown here is derived from an EMBL/GenBank/DDBJ whole genome shotgun (WGS) entry which is preliminary data.</text>
</comment>
<feature type="region of interest" description="Disordered" evidence="4">
    <location>
        <begin position="1"/>
        <end position="154"/>
    </location>
</feature>
<evidence type="ECO:0000256" key="2">
    <source>
        <dbReference type="ARBA" id="ARBA00005605"/>
    </source>
</evidence>
<dbReference type="GO" id="GO:0004865">
    <property type="term" value="F:protein serine/threonine phosphatase inhibitor activity"/>
    <property type="evidence" value="ECO:0007669"/>
    <property type="project" value="UniProtKB-UniRule"/>
</dbReference>
<evidence type="ECO:0000256" key="3">
    <source>
        <dbReference type="RuleBase" id="RU367162"/>
    </source>
</evidence>
<name>A0A8H4PXS6_9HYPO</name>
<proteinExistence type="inferred from homology"/>
<dbReference type="PANTHER" id="PTHR20835">
    <property type="entry name" value="E3 UBIQUITIN-PROTEIN LIGASE PPP1R11-RELATED"/>
    <property type="match status" value="1"/>
</dbReference>
<dbReference type="InterPro" id="IPR011107">
    <property type="entry name" value="PPI_Ypi1"/>
</dbReference>
<keyword evidence="6" id="KW-1185">Reference proteome</keyword>
<accession>A0A8H4PXS6</accession>
<dbReference type="AlphaFoldDB" id="A0A8H4PXS6"/>